<dbReference type="VEuPathDB" id="CryptoDB:Cvel_30783"/>
<proteinExistence type="predicted"/>
<organism evidence="1">
    <name type="scientific">Chromera velia CCMP2878</name>
    <dbReference type="NCBI Taxonomy" id="1169474"/>
    <lineage>
        <taxon>Eukaryota</taxon>
        <taxon>Sar</taxon>
        <taxon>Alveolata</taxon>
        <taxon>Colpodellida</taxon>
        <taxon>Chromeraceae</taxon>
        <taxon>Chromera</taxon>
    </lineage>
</organism>
<accession>A0A0G4HRY2</accession>
<protein>
    <submittedName>
        <fullName evidence="1">Uncharacterized protein</fullName>
    </submittedName>
</protein>
<dbReference type="AlphaFoldDB" id="A0A0G4HRY2"/>
<gene>
    <name evidence="1" type="ORF">Cvel_30783</name>
</gene>
<reference evidence="1" key="1">
    <citation type="submission" date="2014-11" db="EMBL/GenBank/DDBJ databases">
        <authorList>
            <person name="Otto D Thomas"/>
            <person name="Naeem Raeece"/>
        </authorList>
    </citation>
    <scope>NUCLEOTIDE SEQUENCE</scope>
</reference>
<evidence type="ECO:0000313" key="1">
    <source>
        <dbReference type="EMBL" id="CEM47064.1"/>
    </source>
</evidence>
<dbReference type="EMBL" id="CDMZ01003628">
    <property type="protein sequence ID" value="CEM47064.1"/>
    <property type="molecule type" value="Genomic_DNA"/>
</dbReference>
<name>A0A0G4HRY2_9ALVE</name>
<sequence length="102" mass="10888">MLDDETQQTTGRGLTATLLGGASVGTISGVLPMSEQEKFGRIVFRVSRGNSYVTFAPVEPVIGDEPKSLAVSQLGVLEGELNGKRGPKFRHECEASFCAFVI</sequence>